<accession>A0ACC1M6E8</accession>
<gene>
    <name evidence="1" type="ORF">IWW38_001271</name>
</gene>
<name>A0ACC1M6E8_9FUNG</name>
<evidence type="ECO:0000313" key="1">
    <source>
        <dbReference type="EMBL" id="KAJ2898723.1"/>
    </source>
</evidence>
<organism evidence="1 2">
    <name type="scientific">Coemansia aciculifera</name>
    <dbReference type="NCBI Taxonomy" id="417176"/>
    <lineage>
        <taxon>Eukaryota</taxon>
        <taxon>Fungi</taxon>
        <taxon>Fungi incertae sedis</taxon>
        <taxon>Zoopagomycota</taxon>
        <taxon>Kickxellomycotina</taxon>
        <taxon>Kickxellomycetes</taxon>
        <taxon>Kickxellales</taxon>
        <taxon>Kickxellaceae</taxon>
        <taxon>Coemansia</taxon>
    </lineage>
</organism>
<protein>
    <submittedName>
        <fullName evidence="1">Uncharacterized protein</fullName>
    </submittedName>
</protein>
<proteinExistence type="predicted"/>
<comment type="caution">
    <text evidence="1">The sequence shown here is derived from an EMBL/GenBank/DDBJ whole genome shotgun (WGS) entry which is preliminary data.</text>
</comment>
<dbReference type="Proteomes" id="UP001139981">
    <property type="component" value="Unassembled WGS sequence"/>
</dbReference>
<evidence type="ECO:0000313" key="2">
    <source>
        <dbReference type="Proteomes" id="UP001139981"/>
    </source>
</evidence>
<reference evidence="1" key="1">
    <citation type="submission" date="2022-07" db="EMBL/GenBank/DDBJ databases">
        <title>Phylogenomic reconstructions and comparative analyses of Kickxellomycotina fungi.</title>
        <authorList>
            <person name="Reynolds N.K."/>
            <person name="Stajich J.E."/>
            <person name="Barry K."/>
            <person name="Grigoriev I.V."/>
            <person name="Crous P."/>
            <person name="Smith M.E."/>
        </authorList>
    </citation>
    <scope>NUCLEOTIDE SEQUENCE</scope>
    <source>
        <strain evidence="1">CBS 190363</strain>
    </source>
</reference>
<dbReference type="EMBL" id="JANBVB010000050">
    <property type="protein sequence ID" value="KAJ2898723.1"/>
    <property type="molecule type" value="Genomic_DNA"/>
</dbReference>
<sequence length="223" mass="24191">MAWMCSGKTNNELVNNLVKAHIISSTLVISAMRAVDRAHFSRDDPYEDSPQGIGYGATISAPHMHGYALEGLKQYLQPGMRALDVGSGSGYLTACMAEMVGDTGHVVGIDHIPELTSQSLVALRAHYPEWIESNRIKIVTGDGRKGYAPEAPYDCIHVGAASPKKPTELLAQLKAPGRMFIPVGTSSQYIVVYDKDAQGNITEKDVMGVRYVPLTDAAKQWTN</sequence>
<keyword evidence="2" id="KW-1185">Reference proteome</keyword>